<reference evidence="3" key="1">
    <citation type="submission" date="2021-06" db="EMBL/GenBank/DDBJ databases">
        <authorList>
            <person name="Kallberg Y."/>
            <person name="Tangrot J."/>
            <person name="Rosling A."/>
        </authorList>
    </citation>
    <scope>NUCLEOTIDE SEQUENCE</scope>
    <source>
        <strain evidence="3">MT106</strain>
    </source>
</reference>
<accession>A0A9N9D8S4</accession>
<dbReference type="Proteomes" id="UP000789831">
    <property type="component" value="Unassembled WGS sequence"/>
</dbReference>
<evidence type="ECO:0000313" key="4">
    <source>
        <dbReference type="Proteomes" id="UP000789831"/>
    </source>
</evidence>
<keyword evidence="1" id="KW-0680">Restriction system</keyword>
<gene>
    <name evidence="3" type="ORF">AGERDE_LOCUS10511</name>
</gene>
<dbReference type="InterPro" id="IPR044946">
    <property type="entry name" value="Restrct_endonuc_typeI_TRD_sf"/>
</dbReference>
<proteinExistence type="predicted"/>
<keyword evidence="2" id="KW-0238">DNA-binding</keyword>
<dbReference type="AlphaFoldDB" id="A0A9N9D8S4"/>
<keyword evidence="4" id="KW-1185">Reference proteome</keyword>
<sequence>QANDLAGGTAQPQFNANVLKKILVLVPSLEKQREIIQGREKERQIINHQKQSIILLEEKAKSFLVSL</sequence>
<dbReference type="EMBL" id="CAJVPL010003323">
    <property type="protein sequence ID" value="CAG8630636.1"/>
    <property type="molecule type" value="Genomic_DNA"/>
</dbReference>
<evidence type="ECO:0000313" key="3">
    <source>
        <dbReference type="EMBL" id="CAG8630636.1"/>
    </source>
</evidence>
<organism evidence="3 4">
    <name type="scientific">Ambispora gerdemannii</name>
    <dbReference type="NCBI Taxonomy" id="144530"/>
    <lineage>
        <taxon>Eukaryota</taxon>
        <taxon>Fungi</taxon>
        <taxon>Fungi incertae sedis</taxon>
        <taxon>Mucoromycota</taxon>
        <taxon>Glomeromycotina</taxon>
        <taxon>Glomeromycetes</taxon>
        <taxon>Archaeosporales</taxon>
        <taxon>Ambisporaceae</taxon>
        <taxon>Ambispora</taxon>
    </lineage>
</organism>
<evidence type="ECO:0000256" key="1">
    <source>
        <dbReference type="ARBA" id="ARBA00022747"/>
    </source>
</evidence>
<protein>
    <submittedName>
        <fullName evidence="3">2745_t:CDS:1</fullName>
    </submittedName>
</protein>
<feature type="non-terminal residue" evidence="3">
    <location>
        <position position="1"/>
    </location>
</feature>
<comment type="caution">
    <text evidence="3">The sequence shown here is derived from an EMBL/GenBank/DDBJ whole genome shotgun (WGS) entry which is preliminary data.</text>
</comment>
<dbReference type="Gene3D" id="3.90.220.20">
    <property type="entry name" value="DNA methylase specificity domains"/>
    <property type="match status" value="1"/>
</dbReference>
<dbReference type="GO" id="GO:0003677">
    <property type="term" value="F:DNA binding"/>
    <property type="evidence" value="ECO:0007669"/>
    <property type="project" value="UniProtKB-KW"/>
</dbReference>
<name>A0A9N9D8S4_9GLOM</name>
<dbReference type="GO" id="GO:0009307">
    <property type="term" value="P:DNA restriction-modification system"/>
    <property type="evidence" value="ECO:0007669"/>
    <property type="project" value="UniProtKB-KW"/>
</dbReference>
<evidence type="ECO:0000256" key="2">
    <source>
        <dbReference type="ARBA" id="ARBA00023125"/>
    </source>
</evidence>
<dbReference type="SUPFAM" id="SSF116734">
    <property type="entry name" value="DNA methylase specificity domain"/>
    <property type="match status" value="1"/>
</dbReference>